<evidence type="ECO:0008006" key="3">
    <source>
        <dbReference type="Google" id="ProtNLM"/>
    </source>
</evidence>
<protein>
    <recommendedName>
        <fullName evidence="3">KTSC domain-containing protein</fullName>
    </recommendedName>
</protein>
<evidence type="ECO:0000313" key="2">
    <source>
        <dbReference type="Proteomes" id="UP001429354"/>
    </source>
</evidence>
<dbReference type="Proteomes" id="UP001429354">
    <property type="component" value="Unassembled WGS sequence"/>
</dbReference>
<name>A0ABX0AD24_9GAMM</name>
<reference evidence="1 2" key="1">
    <citation type="submission" date="2018-07" db="EMBL/GenBank/DDBJ databases">
        <title>Whole genome Sequencing of Pseudoxanthomonas gei KCTC 32298 (T).</title>
        <authorList>
            <person name="Kumar S."/>
            <person name="Bansal K."/>
            <person name="Kaur A."/>
            <person name="Patil P."/>
            <person name="Sharma S."/>
            <person name="Patil P.B."/>
        </authorList>
    </citation>
    <scope>NUCLEOTIDE SEQUENCE [LARGE SCALE GENOMIC DNA]</scope>
    <source>
        <strain evidence="1 2">KCTC 32298</strain>
    </source>
</reference>
<sequence length="73" mass="7980">MERYGNLAGDSGVVAYAITARSILVKFAGSDRLYEYSHASAGKAHVETMKRLAQAGRGLSTYISRHVADDYVR</sequence>
<comment type="caution">
    <text evidence="1">The sequence shown here is derived from an EMBL/GenBank/DDBJ whole genome shotgun (WGS) entry which is preliminary data.</text>
</comment>
<dbReference type="EMBL" id="QOVG01000007">
    <property type="protein sequence ID" value="NDK39484.1"/>
    <property type="molecule type" value="Genomic_DNA"/>
</dbReference>
<accession>A0ABX0AD24</accession>
<evidence type="ECO:0000313" key="1">
    <source>
        <dbReference type="EMBL" id="NDK39484.1"/>
    </source>
</evidence>
<organism evidence="1 2">
    <name type="scientific">Pseudoxanthomonas gei</name>
    <dbReference type="NCBI Taxonomy" id="1383030"/>
    <lineage>
        <taxon>Bacteria</taxon>
        <taxon>Pseudomonadati</taxon>
        <taxon>Pseudomonadota</taxon>
        <taxon>Gammaproteobacteria</taxon>
        <taxon>Lysobacterales</taxon>
        <taxon>Lysobacteraceae</taxon>
        <taxon>Pseudoxanthomonas</taxon>
    </lineage>
</organism>
<gene>
    <name evidence="1" type="ORF">DT603_11585</name>
</gene>
<dbReference type="RefSeq" id="WP_162350059.1">
    <property type="nucleotide sequence ID" value="NZ_QOVG01000007.1"/>
</dbReference>
<proteinExistence type="predicted"/>
<keyword evidence="2" id="KW-1185">Reference proteome</keyword>